<dbReference type="EMBL" id="JAVHNQ010000007">
    <property type="protein sequence ID" value="KAK6341251.1"/>
    <property type="molecule type" value="Genomic_DNA"/>
</dbReference>
<evidence type="ECO:0000313" key="2">
    <source>
        <dbReference type="EMBL" id="KAK6341251.1"/>
    </source>
</evidence>
<keyword evidence="3" id="KW-1185">Reference proteome</keyword>
<sequence length="498" mass="55271">MDPSSALQQILDCLRDHGALLTRTDVEWAFTGGKNMQQIESFIQNYLNTDSMLSLEEKEIYESLKSKDLLSSDAPPLSSRPVDDHQVSEELAALELQNELLKHNIERMKSLKADHEAKSKTESGYESSLQQNREHLLRSYMSERDQNSAAIDELEATFRACLSDLQDASGKLNFTMSAMSEVTRNDDRLLARLQSMISDILLASESTGDDLITAASEYADMLATLEEQIIKTRLDHTFLKHVVTVNTAEMEGQPYLDAEEFNELMVEVAAVASMRAKEGLLQPILQNLISDSKSKTGSIAQRCNYILNTLALLDARNTEAEAEITNRNNMQYVSGRMQMLFELSMRDFHDAMQNANRGLVQLKAAPVAQSQQQDEMSYVESRIWRSMGTASLTPGEGLAGEIAGQVAKLKSKESLYNQLWATHLKYIQEGSGVVNGMENSVGDIAGGSALKNRELEAVEDRVKSISAEVGQLAALANARDIPKATVINDLKNKEMYGK</sequence>
<accession>A0AAV9UGI1</accession>
<evidence type="ECO:0000256" key="1">
    <source>
        <dbReference type="SAM" id="Coils"/>
    </source>
</evidence>
<protein>
    <submittedName>
        <fullName evidence="2">Uncharacterized protein</fullName>
    </submittedName>
</protein>
<name>A0AAV9UGI1_9PEZI</name>
<organism evidence="2 3">
    <name type="scientific">Orbilia brochopaga</name>
    <dbReference type="NCBI Taxonomy" id="3140254"/>
    <lineage>
        <taxon>Eukaryota</taxon>
        <taxon>Fungi</taxon>
        <taxon>Dikarya</taxon>
        <taxon>Ascomycota</taxon>
        <taxon>Pezizomycotina</taxon>
        <taxon>Orbiliomycetes</taxon>
        <taxon>Orbiliales</taxon>
        <taxon>Orbiliaceae</taxon>
        <taxon>Orbilia</taxon>
    </lineage>
</organism>
<proteinExistence type="predicted"/>
<gene>
    <name evidence="2" type="ORF">TWF696_008336</name>
</gene>
<reference evidence="2 3" key="1">
    <citation type="submission" date="2019-10" db="EMBL/GenBank/DDBJ databases">
        <authorList>
            <person name="Palmer J.M."/>
        </authorList>
    </citation>
    <scope>NUCLEOTIDE SEQUENCE [LARGE SCALE GENOMIC DNA]</scope>
    <source>
        <strain evidence="2 3">TWF696</strain>
    </source>
</reference>
<keyword evidence="1" id="KW-0175">Coiled coil</keyword>
<comment type="caution">
    <text evidence="2">The sequence shown here is derived from an EMBL/GenBank/DDBJ whole genome shotgun (WGS) entry which is preliminary data.</text>
</comment>
<dbReference type="AlphaFoldDB" id="A0AAV9UGI1"/>
<evidence type="ECO:0000313" key="3">
    <source>
        <dbReference type="Proteomes" id="UP001375240"/>
    </source>
</evidence>
<dbReference type="Proteomes" id="UP001375240">
    <property type="component" value="Unassembled WGS sequence"/>
</dbReference>
<feature type="coiled-coil region" evidence="1">
    <location>
        <begin position="91"/>
        <end position="157"/>
    </location>
</feature>